<organism evidence="2 3">
    <name type="scientific">Polytolypa hystricis (strain UAMH7299)</name>
    <dbReference type="NCBI Taxonomy" id="1447883"/>
    <lineage>
        <taxon>Eukaryota</taxon>
        <taxon>Fungi</taxon>
        <taxon>Dikarya</taxon>
        <taxon>Ascomycota</taxon>
        <taxon>Pezizomycotina</taxon>
        <taxon>Eurotiomycetes</taxon>
        <taxon>Eurotiomycetidae</taxon>
        <taxon>Onygenales</taxon>
        <taxon>Onygenales incertae sedis</taxon>
        <taxon>Polytolypa</taxon>
    </lineage>
</organism>
<keyword evidence="3" id="KW-1185">Reference proteome</keyword>
<accession>A0A2B7XY85</accession>
<name>A0A2B7XY85_POLH7</name>
<protein>
    <submittedName>
        <fullName evidence="2">Uncharacterized protein</fullName>
    </submittedName>
</protein>
<dbReference type="PANTHER" id="PTHR42345:SF2">
    <property type="entry name" value="HELICASE-LIKE PROTEIN"/>
    <property type="match status" value="1"/>
</dbReference>
<dbReference type="EMBL" id="PDNA01000098">
    <property type="protein sequence ID" value="PGH13990.1"/>
    <property type="molecule type" value="Genomic_DNA"/>
</dbReference>
<proteinExistence type="predicted"/>
<sequence length="1026" mass="113991">MPLRQSRKGSKDDKGIGGGGSHGDESRTSRSGIRKIESESESRSSRDERQAETAPRTARPSGKQFSRPRLRHRVSPTPNTPADVQEAYKSATTATYPETPGEHRPSISLSEADLKHIFSGAPHFLLERGRRTQLYPHVIFPWDESHAIQNLRDRQPLKHSSYTLATLHAHLPVSSGSSGIQIYPDNLAEKRGSKRPSFDIGVFEIPNMLSYIAKEPGCVGFRYYMELPVGDAVLNKPLLPSRKWTEGEIPLEGIRNQPYSECSPDIVHDRLELIKGGPAAWKRIGLRDCSVKDIAERLGTLARIRDEILQGKPITILDIETMPNLYHNLFHTFLYPPAKSPPKDDLSSLKAQIHALEQVLTTKGAWIDFSLVEWRIWIGQLLWEMPPHPSSDDMNPASTESSFDPSLERKWLLLQLTLSAEMILRIDTAVKIGVIGRSSNIPITTQDIYQIIGMRTAPGDWSIVTCRRLLENMTIEYHPQLPVEIGRTESPSKSKTERIRARLGALRHSRKQSLDTSVWDCVLLPCSPRRQLEGLIVFAENLNWPEIDRFRSKMTTKMLSALSDRPTMLQVFASPVQAGPLPSNVRPLKKNDMYRTSHTSQLIQLHTPKNVEERLIPDLGGWLSRTWWSALVLPGEAISHLIICTLIENDLDAMNRIGPIANLHGGFVYKGTSWWSKVCILGRVLNALPGSGHCLGWISSSVAPVDVTGNPLGDGWLEIITMEGKHMKGKPRINEGTRVFLDSSPLGTEGNLSSSAFCLPVDAALKSLGDRAAVIFEKVTLATEDFPIDSGRPLKARASVTFTVHDPSSAPQSPQVVIFPITHDVQFISSYTCLPPYGRISHGSKNLPRDTHPSQPHSHHYEVDPMVFDKSDDSYHSSREGDPHSSKQQLALRLPGHPLHADSFPYSYIPFSALPTMTSLSTLTLPVHLPPAPTNYLSLATQRGLEYMHLHPRKHTYIIDACGSKDREAFARAWCAAVGTDAVVGRVGRTCLACCIRQARAVDVDVVIRVGMSRVVCSDESESGGE</sequence>
<evidence type="ECO:0000256" key="1">
    <source>
        <dbReference type="SAM" id="MobiDB-lite"/>
    </source>
</evidence>
<dbReference type="OrthoDB" id="20872at2759"/>
<comment type="caution">
    <text evidence="2">The sequence shown here is derived from an EMBL/GenBank/DDBJ whole genome shotgun (WGS) entry which is preliminary data.</text>
</comment>
<feature type="compositionally biased region" description="Basic and acidic residues" evidence="1">
    <location>
        <begin position="22"/>
        <end position="51"/>
    </location>
</feature>
<evidence type="ECO:0000313" key="3">
    <source>
        <dbReference type="Proteomes" id="UP000224634"/>
    </source>
</evidence>
<feature type="region of interest" description="Disordered" evidence="1">
    <location>
        <begin position="1"/>
        <end position="84"/>
    </location>
</feature>
<dbReference type="Proteomes" id="UP000224634">
    <property type="component" value="Unassembled WGS sequence"/>
</dbReference>
<dbReference type="PANTHER" id="PTHR42345">
    <property type="entry name" value="TPR_REGION DOMAIN-CONTAINING PROTEIN"/>
    <property type="match status" value="1"/>
</dbReference>
<dbReference type="AlphaFoldDB" id="A0A2B7XY85"/>
<reference evidence="2 3" key="1">
    <citation type="submission" date="2017-10" db="EMBL/GenBank/DDBJ databases">
        <title>Comparative genomics in systemic dimorphic fungi from Ajellomycetaceae.</title>
        <authorList>
            <person name="Munoz J.F."/>
            <person name="Mcewen J.G."/>
            <person name="Clay O.K."/>
            <person name="Cuomo C.A."/>
        </authorList>
    </citation>
    <scope>NUCLEOTIDE SEQUENCE [LARGE SCALE GENOMIC DNA]</scope>
    <source>
        <strain evidence="2 3">UAMH7299</strain>
    </source>
</reference>
<dbReference type="STRING" id="1447883.A0A2B7XY85"/>
<gene>
    <name evidence="2" type="ORF">AJ80_06130</name>
</gene>
<evidence type="ECO:0000313" key="2">
    <source>
        <dbReference type="EMBL" id="PGH13990.1"/>
    </source>
</evidence>